<name>K5WHV7_PHACS</name>
<accession>K5WHV7</accession>
<dbReference type="OrthoDB" id="5429442at2759"/>
<protein>
    <submittedName>
        <fullName evidence="2">Uncharacterized protein</fullName>
    </submittedName>
</protein>
<reference evidence="2 3" key="1">
    <citation type="journal article" date="2012" name="BMC Genomics">
        <title>Comparative genomics of the white-rot fungi, Phanerochaete carnosa and P. chrysosporium, to elucidate the genetic basis of the distinct wood types they colonize.</title>
        <authorList>
            <person name="Suzuki H."/>
            <person name="MacDonald J."/>
            <person name="Syed K."/>
            <person name="Salamov A."/>
            <person name="Hori C."/>
            <person name="Aerts A."/>
            <person name="Henrissat B."/>
            <person name="Wiebenga A."/>
            <person name="vanKuyk P.A."/>
            <person name="Barry K."/>
            <person name="Lindquist E."/>
            <person name="LaButti K."/>
            <person name="Lapidus A."/>
            <person name="Lucas S."/>
            <person name="Coutinho P."/>
            <person name="Gong Y."/>
            <person name="Samejima M."/>
            <person name="Mahadevan R."/>
            <person name="Abou-Zaid M."/>
            <person name="de Vries R.P."/>
            <person name="Igarashi K."/>
            <person name="Yadav J.S."/>
            <person name="Grigoriev I.V."/>
            <person name="Master E.R."/>
        </authorList>
    </citation>
    <scope>NUCLEOTIDE SEQUENCE [LARGE SCALE GENOMIC DNA]</scope>
    <source>
        <strain evidence="2 3">HHB-10118-sp</strain>
    </source>
</reference>
<sequence>MHFILNLKSVRYVEELWIGTDLGTDDTSLEKVDTIRAVHPRVPRRPHPLRPQHSAHSPDLEASPHRQALRLVRVHRCRPPRPYQEGDHHRLLPQLRDLETSIPPAIMYGVTSGARMPTLSGKWAAGWEAVGRDSADMLGLSREVFMKRCILEQLNNVNGNAMTTTVAKNVDVVDDIWEVDLTTWYLYPTRRAVQCRCDQECRQYTAGSHRFEGWQSRGGLVKAKLRQVEHSAELSYRSLKRSVMIRCK</sequence>
<proteinExistence type="predicted"/>
<feature type="region of interest" description="Disordered" evidence="1">
    <location>
        <begin position="40"/>
        <end position="65"/>
    </location>
</feature>
<evidence type="ECO:0000313" key="3">
    <source>
        <dbReference type="Proteomes" id="UP000008370"/>
    </source>
</evidence>
<dbReference type="RefSeq" id="XP_007394002.1">
    <property type="nucleotide sequence ID" value="XM_007393940.1"/>
</dbReference>
<feature type="compositionally biased region" description="Basic residues" evidence="1">
    <location>
        <begin position="40"/>
        <end position="50"/>
    </location>
</feature>
<gene>
    <name evidence="2" type="ORF">PHACADRAFT_193820</name>
</gene>
<dbReference type="InParanoid" id="K5WHV7"/>
<dbReference type="Proteomes" id="UP000008370">
    <property type="component" value="Unassembled WGS sequence"/>
</dbReference>
<dbReference type="EMBL" id="JH930470">
    <property type="protein sequence ID" value="EKM58704.1"/>
    <property type="molecule type" value="Genomic_DNA"/>
</dbReference>
<organism evidence="2 3">
    <name type="scientific">Phanerochaete carnosa (strain HHB-10118-sp)</name>
    <name type="common">White-rot fungus</name>
    <name type="synonym">Peniophora carnosa</name>
    <dbReference type="NCBI Taxonomy" id="650164"/>
    <lineage>
        <taxon>Eukaryota</taxon>
        <taxon>Fungi</taxon>
        <taxon>Dikarya</taxon>
        <taxon>Basidiomycota</taxon>
        <taxon>Agaricomycotina</taxon>
        <taxon>Agaricomycetes</taxon>
        <taxon>Polyporales</taxon>
        <taxon>Phanerochaetaceae</taxon>
        <taxon>Phanerochaete</taxon>
    </lineage>
</organism>
<dbReference type="HOGENOM" id="CLU_1120484_0_0_1"/>
<dbReference type="AlphaFoldDB" id="K5WHV7"/>
<evidence type="ECO:0000256" key="1">
    <source>
        <dbReference type="SAM" id="MobiDB-lite"/>
    </source>
</evidence>
<dbReference type="KEGG" id="pco:PHACADRAFT_193820"/>
<dbReference type="GeneID" id="18910938"/>
<keyword evidence="3" id="KW-1185">Reference proteome</keyword>
<evidence type="ECO:0000313" key="2">
    <source>
        <dbReference type="EMBL" id="EKM58704.1"/>
    </source>
</evidence>